<evidence type="ECO:0000313" key="3">
    <source>
        <dbReference type="Proteomes" id="UP001227101"/>
    </source>
</evidence>
<name>A0ABY8Y1E8_9PSEU</name>
<evidence type="ECO:0000259" key="1">
    <source>
        <dbReference type="Pfam" id="PF04149"/>
    </source>
</evidence>
<dbReference type="Pfam" id="PF04149">
    <property type="entry name" value="DUF397"/>
    <property type="match status" value="1"/>
</dbReference>
<keyword evidence="3" id="KW-1185">Reference proteome</keyword>
<proteinExistence type="predicted"/>
<dbReference type="EMBL" id="CP127173">
    <property type="protein sequence ID" value="WIV61820.1"/>
    <property type="molecule type" value="Genomic_DNA"/>
</dbReference>
<protein>
    <submittedName>
        <fullName evidence="2">DUF397 domain-containing protein</fullName>
    </submittedName>
</protein>
<dbReference type="Proteomes" id="UP001227101">
    <property type="component" value="Chromosome"/>
</dbReference>
<feature type="domain" description="DUF397" evidence="1">
    <location>
        <begin position="15"/>
        <end position="66"/>
    </location>
</feature>
<evidence type="ECO:0000313" key="2">
    <source>
        <dbReference type="EMBL" id="WIV61820.1"/>
    </source>
</evidence>
<accession>A0ABY8Y1E8</accession>
<dbReference type="InterPro" id="IPR007278">
    <property type="entry name" value="DUF397"/>
</dbReference>
<sequence length="79" mass="8234">MNGQSRPTSGTSRDGWFKSSYSNALGSCVEVNLTGGVVSIRDSKDKRADSPVMSTGGAGWSAFLSIVATHPLSEREPGS</sequence>
<organism evidence="2 3">
    <name type="scientific">Amycolatopsis nalaikhensis</name>
    <dbReference type="NCBI Taxonomy" id="715472"/>
    <lineage>
        <taxon>Bacteria</taxon>
        <taxon>Bacillati</taxon>
        <taxon>Actinomycetota</taxon>
        <taxon>Actinomycetes</taxon>
        <taxon>Pseudonocardiales</taxon>
        <taxon>Pseudonocardiaceae</taxon>
        <taxon>Amycolatopsis</taxon>
    </lineage>
</organism>
<gene>
    <name evidence="2" type="ORF">QP939_26035</name>
</gene>
<dbReference type="RefSeq" id="WP_285459490.1">
    <property type="nucleotide sequence ID" value="NZ_CP127173.1"/>
</dbReference>
<reference evidence="2 3" key="1">
    <citation type="submission" date="2023-06" db="EMBL/GenBank/DDBJ databases">
        <authorList>
            <person name="Oyuntsetseg B."/>
            <person name="Kim S.B."/>
        </authorList>
    </citation>
    <scope>NUCLEOTIDE SEQUENCE [LARGE SCALE GENOMIC DNA]</scope>
    <source>
        <strain evidence="2 3">2-2</strain>
    </source>
</reference>